<dbReference type="Pfam" id="PF13771">
    <property type="entry name" value="zf-HC5HC2H"/>
    <property type="match status" value="1"/>
</dbReference>
<dbReference type="GO" id="GO:0000724">
    <property type="term" value="P:double-strand break repair via homologous recombination"/>
    <property type="evidence" value="ECO:0000318"/>
    <property type="project" value="GO_Central"/>
</dbReference>
<dbReference type="PROSITE" id="PS00518">
    <property type="entry name" value="ZF_RING_1"/>
    <property type="match status" value="1"/>
</dbReference>
<evidence type="ECO:0000256" key="9">
    <source>
        <dbReference type="ARBA" id="ARBA00023242"/>
    </source>
</evidence>
<feature type="repeat" description="PPR" evidence="11">
    <location>
        <begin position="60"/>
        <end position="94"/>
    </location>
</feature>
<feature type="domain" description="BRCT" evidence="14">
    <location>
        <begin position="1293"/>
        <end position="1368"/>
    </location>
</feature>
<dbReference type="GO" id="GO:0045944">
    <property type="term" value="P:positive regulation of transcription by RNA polymerase II"/>
    <property type="evidence" value="ECO:0000318"/>
    <property type="project" value="GO_Central"/>
</dbReference>
<evidence type="ECO:0000313" key="16">
    <source>
        <dbReference type="EMBL" id="CCB55830.1"/>
    </source>
</evidence>
<dbReference type="InterPro" id="IPR031099">
    <property type="entry name" value="BRCA1-associated"/>
</dbReference>
<dbReference type="CDD" id="cd17734">
    <property type="entry name" value="BRCT_Bard1_rpt1"/>
    <property type="match status" value="1"/>
</dbReference>
<feature type="region of interest" description="Disordered" evidence="12">
    <location>
        <begin position="684"/>
        <end position="721"/>
    </location>
</feature>
<dbReference type="InterPro" id="IPR001357">
    <property type="entry name" value="BRCT_dom"/>
</dbReference>
<keyword evidence="9" id="KW-0539">Nucleus</keyword>
<dbReference type="InterPro" id="IPR017907">
    <property type="entry name" value="Znf_RING_CS"/>
</dbReference>
<dbReference type="GO" id="GO:0031436">
    <property type="term" value="C:BRCA1-BARD1 complex"/>
    <property type="evidence" value="ECO:0000318"/>
    <property type="project" value="GO_Central"/>
</dbReference>
<gene>
    <name evidence="16" type="ordered locus">VIT_10s0003g04280</name>
</gene>
<organism evidence="16 17">
    <name type="scientific">Vitis vinifera</name>
    <name type="common">Grape</name>
    <dbReference type="NCBI Taxonomy" id="29760"/>
    <lineage>
        <taxon>Eukaryota</taxon>
        <taxon>Viridiplantae</taxon>
        <taxon>Streptophyta</taxon>
        <taxon>Embryophyta</taxon>
        <taxon>Tracheophyta</taxon>
        <taxon>Spermatophyta</taxon>
        <taxon>Magnoliopsida</taxon>
        <taxon>eudicotyledons</taxon>
        <taxon>Gunneridae</taxon>
        <taxon>Pentapetalae</taxon>
        <taxon>rosids</taxon>
        <taxon>Vitales</taxon>
        <taxon>Vitaceae</taxon>
        <taxon>Viteae</taxon>
        <taxon>Vitis</taxon>
    </lineage>
</organism>
<comment type="similarity">
    <text evidence="2">Belongs to the PPR family. PCMP-H subfamily.</text>
</comment>
<dbReference type="SUPFAM" id="SSF57850">
    <property type="entry name" value="RING/U-box"/>
    <property type="match status" value="1"/>
</dbReference>
<keyword evidence="17" id="KW-1185">Reference proteome</keyword>
<feature type="repeat" description="PPR" evidence="11">
    <location>
        <begin position="161"/>
        <end position="195"/>
    </location>
</feature>
<dbReference type="SMART" id="SM00184">
    <property type="entry name" value="RING"/>
    <property type="match status" value="1"/>
</dbReference>
<feature type="region of interest" description="Disordered" evidence="12">
    <location>
        <begin position="564"/>
        <end position="653"/>
    </location>
</feature>
<keyword evidence="4" id="KW-0677">Repeat</keyword>
<dbReference type="PANTHER" id="PTHR13763:SF0">
    <property type="entry name" value="BREAST CANCER TYPE 1 SUSCEPTIBILITY PROTEIN"/>
    <property type="match status" value="1"/>
</dbReference>
<dbReference type="FunFam" id="3.30.40.10:FF:000352">
    <property type="entry name" value="Breast cancer associated RING 1"/>
    <property type="match status" value="1"/>
</dbReference>
<dbReference type="FunFam" id="3.30.40.10:FF:000310">
    <property type="entry name" value="Breast cancer associated RING 1"/>
    <property type="match status" value="1"/>
</dbReference>
<evidence type="ECO:0000256" key="12">
    <source>
        <dbReference type="SAM" id="MobiDB-lite"/>
    </source>
</evidence>
<protein>
    <submittedName>
        <fullName evidence="16">Uncharacterized protein</fullName>
    </submittedName>
</protein>
<dbReference type="Pfam" id="PF13041">
    <property type="entry name" value="PPR_2"/>
    <property type="match status" value="2"/>
</dbReference>
<dbReference type="FunFam" id="1.25.40.10:FF:000031">
    <property type="entry name" value="Pentatricopeptide repeat-containing protein mitochondrial"/>
    <property type="match status" value="1"/>
</dbReference>
<keyword evidence="5" id="KW-0227">DNA damage</keyword>
<dbReference type="EMBL" id="FN595992">
    <property type="protein sequence ID" value="CCB55830.1"/>
    <property type="molecule type" value="Genomic_DNA"/>
</dbReference>
<evidence type="ECO:0000313" key="17">
    <source>
        <dbReference type="Proteomes" id="UP000009183"/>
    </source>
</evidence>
<dbReference type="SMART" id="SM00292">
    <property type="entry name" value="BRCT"/>
    <property type="match status" value="2"/>
</dbReference>
<feature type="compositionally biased region" description="Basic and acidic residues" evidence="12">
    <location>
        <begin position="768"/>
        <end position="789"/>
    </location>
</feature>
<comment type="subcellular location">
    <subcellularLocation>
        <location evidence="1">Nucleus</location>
    </subcellularLocation>
</comment>
<feature type="region of interest" description="Disordered" evidence="12">
    <location>
        <begin position="768"/>
        <end position="801"/>
    </location>
</feature>
<evidence type="ECO:0000256" key="6">
    <source>
        <dbReference type="ARBA" id="ARBA00022771"/>
    </source>
</evidence>
<dbReference type="PROSITE" id="PS51375">
    <property type="entry name" value="PPR"/>
    <property type="match status" value="3"/>
</dbReference>
<dbReference type="GO" id="GO:0070531">
    <property type="term" value="C:BRCA1-A complex"/>
    <property type="evidence" value="ECO:0000318"/>
    <property type="project" value="GO_Central"/>
</dbReference>
<evidence type="ECO:0000259" key="15">
    <source>
        <dbReference type="PROSITE" id="PS51805"/>
    </source>
</evidence>
<evidence type="ECO:0000256" key="4">
    <source>
        <dbReference type="ARBA" id="ARBA00022737"/>
    </source>
</evidence>
<dbReference type="SUPFAM" id="SSF52113">
    <property type="entry name" value="BRCT domain"/>
    <property type="match status" value="2"/>
</dbReference>
<feature type="region of interest" description="Disordered" evidence="12">
    <location>
        <begin position="813"/>
        <end position="849"/>
    </location>
</feature>
<dbReference type="eggNOG" id="KOG4197">
    <property type="taxonomic scope" value="Eukaryota"/>
</dbReference>
<keyword evidence="6 10" id="KW-0863">Zinc-finger</keyword>
<keyword evidence="3" id="KW-0479">Metal-binding</keyword>
<dbReference type="InterPro" id="IPR032867">
    <property type="entry name" value="DYW_dom"/>
</dbReference>
<dbReference type="InterPro" id="IPR046848">
    <property type="entry name" value="E_motif"/>
</dbReference>
<dbReference type="Gene3D" id="1.25.40.10">
    <property type="entry name" value="Tetratricopeptide repeat domain"/>
    <property type="match status" value="2"/>
</dbReference>
<dbReference type="eggNOG" id="KOG4362">
    <property type="taxonomic scope" value="Eukaryota"/>
</dbReference>
<feature type="compositionally biased region" description="Polar residues" evidence="12">
    <location>
        <begin position="686"/>
        <end position="706"/>
    </location>
</feature>
<dbReference type="InParanoid" id="F6HLV5"/>
<dbReference type="InterPro" id="IPR002885">
    <property type="entry name" value="PPR_rpt"/>
</dbReference>
<dbReference type="STRING" id="29760.F6HLV5"/>
<dbReference type="PROSITE" id="PS50089">
    <property type="entry name" value="ZF_RING_2"/>
    <property type="match status" value="1"/>
</dbReference>
<feature type="compositionally biased region" description="Basic residues" evidence="12">
    <location>
        <begin position="829"/>
        <end position="846"/>
    </location>
</feature>
<dbReference type="InterPro" id="IPR036420">
    <property type="entry name" value="BRCT_dom_sf"/>
</dbReference>
<dbReference type="FunCoup" id="F6HLV5">
    <property type="interactions" value="355"/>
</dbReference>
<evidence type="ECO:0000256" key="5">
    <source>
        <dbReference type="ARBA" id="ARBA00022763"/>
    </source>
</evidence>
<evidence type="ECO:0000256" key="2">
    <source>
        <dbReference type="ARBA" id="ARBA00006643"/>
    </source>
</evidence>
<feature type="compositionally biased region" description="Polar residues" evidence="12">
    <location>
        <begin position="814"/>
        <end position="823"/>
    </location>
</feature>
<sequence length="1505" mass="166286">MQRAIAKLMDVREGEKVHSIAIRNGFESLVFVQNTLVHMYAACGHAESAHKLFELMAERNLVTWNSVINGYALNGRPNEALTLFREMGLRGVEPDGFTMVSLLSACAELGALALGRRAHVYMVKVGLDGNLHAGNALLDLYAKCGSIRQAHKVFDEMEEKSVVSWTSLIVGLAVNGFGKEALELFKELERKGLMPSEITFVGVLYACSHCGMVDEGFDYFKRMKEEYGIVPKIEHYGCMVDLLGRAGLVKQAHEFIQNMPMQPNAVVWRTLLGACTIHGHLALGEVARAQLLQLEPKHSGDYVLLSNLYASEQRWSDVHKVRRTMLREGVKKTPGHSLVELRNRLHEFVMGDRSHPQTEEIYVKLAEITKLLKLEGYVPHISNVLADIEEEEKETALSYHSEKIAIAFMLINTAAGIPIRVVKNLRVCADCHLAIKLISKVFDREIVVRDRSRFHHFKDGHCSCKDYCKMGDSSHLERMGRELNCPICLSLLNSAVSLTCNHVFCNSCIMKSMKSGSNCPVCKVPYGRREVRPVPHMDSLVSIYKSMEAASGINVFVTQNAPSTKLSGDQNCGGQKADNASEERARNQRKLKGKGPKRSLKTNPEDSGLNPAKPSFPGKKRVQVPQYPLSETPKRPAKLDGGLSEMSKGGPKNNSVVLNEKPALNDNGELVFSPFFWLREDEDVENSSQQMDGDLTLSSSLPNVPSFSDIKGSDDEMPSELTPKVDTEFNVADPFDSEIFEWTQRACSPELCSSPMEMQVPDSDEFDEIQKGENKPDSQSATKEEEAPRTENMTGMNCKEGTGCAAMRLPAMSSPETKNANGQNGIGISKKRGRKSNKKGQKKRAKRGADEVLGIHINAQSVVEDFIPVQDCDKDGSSNLRKKTHKGCEKACFDNNATGAAPENVSSVSVGSKSLNQDDENIITALPASLVKKHVSDENLNLKKRGRRCANVNTQSQKGHTVRSKNQKLESAEDDMLEKGAITPNQINYDMFSHSPCVSLPMADDGKASNRGEKASKHGRIISKVNQKRDKRLRPSKKLKVSTDDISKYGLIDDTQEGHTKVSAKSTQPINNNQCNPEVRVLDYSSTAKKALSATSGGALRKCESIPNKISCAFCHSAQDSEASGEMVHYFNGRPIAADHNGGSNIIHSHRNCTEWAPNVYFEDGTAVNLKAELTRSRRITCCCCGIKGAALGCYEKSCRKSFHFPCAKLTPQCRWDTDNFVMLCPLHASSKLPNEISGPPAKTRKKCSTKGQSDIQRAQVAVKHDISTSQRWNSHGSPGKLVLCCSALTVAEKDIVSEFERLSGVTVLKKWGPGITHVIASTDENGACRRTLKFLMGILEGKWILNTEWIKACMKAKEPVAEEQYEIGIDIHGIRDGPRLGRLRLLNKQPKLFNGFKFYFFGDFMPSYKGYLQDLVIAAGGTVLHRKPILGNQETLSSGSSIYETFIIYSLELPEKCGPDMKNQIFTCRRSEAEALARSTGAKVASNSWFLNSIAACQVQNVSE</sequence>
<dbReference type="FunFam" id="1.25.40.10:FF:000454">
    <property type="entry name" value="Pentatricopeptide repeat-containing protein At3g47530"/>
    <property type="match status" value="1"/>
</dbReference>
<dbReference type="InterPro" id="IPR034732">
    <property type="entry name" value="EPHD"/>
</dbReference>
<dbReference type="Pfam" id="PF14432">
    <property type="entry name" value="DYW_deaminase"/>
    <property type="match status" value="1"/>
</dbReference>
<proteinExistence type="inferred from homology"/>
<dbReference type="PROSITE" id="PS50172">
    <property type="entry name" value="BRCT"/>
    <property type="match status" value="2"/>
</dbReference>
<dbReference type="HOGENOM" id="CLU_004218_1_0_1"/>
<feature type="compositionally biased region" description="Polar residues" evidence="12">
    <location>
        <begin position="564"/>
        <end position="573"/>
    </location>
</feature>
<feature type="domain" description="PHD-type" evidence="15">
    <location>
        <begin position="1109"/>
        <end position="1229"/>
    </location>
</feature>
<dbReference type="Gene3D" id="3.40.50.10190">
    <property type="entry name" value="BRCT domain"/>
    <property type="match status" value="2"/>
</dbReference>
<dbReference type="PROSITE" id="PS51805">
    <property type="entry name" value="EPHD"/>
    <property type="match status" value="1"/>
</dbReference>
<evidence type="ECO:0000256" key="3">
    <source>
        <dbReference type="ARBA" id="ARBA00022723"/>
    </source>
</evidence>
<evidence type="ECO:0000259" key="13">
    <source>
        <dbReference type="PROSITE" id="PS50089"/>
    </source>
</evidence>
<dbReference type="InterPro" id="IPR001841">
    <property type="entry name" value="Znf_RING"/>
</dbReference>
<dbReference type="GO" id="GO:0005737">
    <property type="term" value="C:cytoplasm"/>
    <property type="evidence" value="ECO:0007669"/>
    <property type="project" value="UniProtKB-ARBA"/>
</dbReference>
<reference evidence="17" key="1">
    <citation type="journal article" date="2007" name="Nature">
        <title>The grapevine genome sequence suggests ancestral hexaploidization in major angiosperm phyla.</title>
        <authorList>
            <consortium name="The French-Italian Public Consortium for Grapevine Genome Characterization."/>
            <person name="Jaillon O."/>
            <person name="Aury J.-M."/>
            <person name="Noel B."/>
            <person name="Policriti A."/>
            <person name="Clepet C."/>
            <person name="Casagrande A."/>
            <person name="Choisne N."/>
            <person name="Aubourg S."/>
            <person name="Vitulo N."/>
            <person name="Jubin C."/>
            <person name="Vezzi A."/>
            <person name="Legeai F."/>
            <person name="Hugueney P."/>
            <person name="Dasilva C."/>
            <person name="Horner D."/>
            <person name="Mica E."/>
            <person name="Jublot D."/>
            <person name="Poulain J."/>
            <person name="Bruyere C."/>
            <person name="Billault A."/>
            <person name="Segurens B."/>
            <person name="Gouyvenoux M."/>
            <person name="Ugarte E."/>
            <person name="Cattonaro F."/>
            <person name="Anthouard V."/>
            <person name="Vico V."/>
            <person name="Del Fabbro C."/>
            <person name="Alaux M."/>
            <person name="Di Gaspero G."/>
            <person name="Dumas V."/>
            <person name="Felice N."/>
            <person name="Paillard S."/>
            <person name="Juman I."/>
            <person name="Moroldo M."/>
            <person name="Scalabrin S."/>
            <person name="Canaguier A."/>
            <person name="Le Clainche I."/>
            <person name="Malacrida G."/>
            <person name="Durand E."/>
            <person name="Pesole G."/>
            <person name="Laucou V."/>
            <person name="Chatelet P."/>
            <person name="Merdinoglu D."/>
            <person name="Delledonne M."/>
            <person name="Pezzotti M."/>
            <person name="Lecharny A."/>
            <person name="Scarpelli C."/>
            <person name="Artiguenave F."/>
            <person name="Pe M.E."/>
            <person name="Valle G."/>
            <person name="Morgante M."/>
            <person name="Caboche M."/>
            <person name="Adam-Blondon A.-F."/>
            <person name="Weissenbach J."/>
            <person name="Quetier F."/>
            <person name="Wincker P."/>
        </authorList>
    </citation>
    <scope>NUCLEOTIDE SEQUENCE [LARGE SCALE GENOMIC DNA]</scope>
    <source>
        <strain evidence="17">cv. Pinot noir / PN40024</strain>
    </source>
</reference>
<evidence type="ECO:0000256" key="11">
    <source>
        <dbReference type="PROSITE-ProRule" id="PRU00708"/>
    </source>
</evidence>
<dbReference type="InterPro" id="IPR046849">
    <property type="entry name" value="E2_motif"/>
</dbReference>
<dbReference type="PANTHER" id="PTHR13763">
    <property type="entry name" value="BREAST CANCER TYPE 1 SUSCEPTIBILITY PROTEIN BRCA1"/>
    <property type="match status" value="1"/>
</dbReference>
<evidence type="ECO:0000256" key="7">
    <source>
        <dbReference type="ARBA" id="ARBA00022833"/>
    </source>
</evidence>
<keyword evidence="8" id="KW-0234">DNA repair</keyword>
<dbReference type="GO" id="GO:0004842">
    <property type="term" value="F:ubiquitin-protein transferase activity"/>
    <property type="evidence" value="ECO:0000318"/>
    <property type="project" value="GO_Central"/>
</dbReference>
<dbReference type="Pfam" id="PF13923">
    <property type="entry name" value="zf-C3HC4_2"/>
    <property type="match status" value="1"/>
</dbReference>
<dbReference type="FunFam" id="1.25.40.10:FF:000073">
    <property type="entry name" value="Pentatricopeptide repeat-containing protein chloroplastic"/>
    <property type="match status" value="1"/>
</dbReference>
<dbReference type="Proteomes" id="UP000009183">
    <property type="component" value="Chromosome 10"/>
</dbReference>
<accession>F6HLV5</accession>
<feature type="domain" description="RING-type" evidence="13">
    <location>
        <begin position="485"/>
        <end position="523"/>
    </location>
</feature>
<evidence type="ECO:0000256" key="1">
    <source>
        <dbReference type="ARBA" id="ARBA00004123"/>
    </source>
</evidence>
<feature type="domain" description="BRCT" evidence="14">
    <location>
        <begin position="1389"/>
        <end position="1505"/>
    </location>
</feature>
<dbReference type="GO" id="GO:0008270">
    <property type="term" value="F:zinc ion binding"/>
    <property type="evidence" value="ECO:0007669"/>
    <property type="project" value="UniProtKB-KW"/>
</dbReference>
<feature type="compositionally biased region" description="Basic residues" evidence="12">
    <location>
        <begin position="587"/>
        <end position="600"/>
    </location>
</feature>
<dbReference type="Pfam" id="PF00533">
    <property type="entry name" value="BRCT"/>
    <property type="match status" value="1"/>
</dbReference>
<dbReference type="Gene3D" id="3.30.40.10">
    <property type="entry name" value="Zinc/RING finger domain, C3HC4 (zinc finger)"/>
    <property type="match status" value="2"/>
</dbReference>
<name>F6HLV5_VITVI</name>
<dbReference type="NCBIfam" id="TIGR00756">
    <property type="entry name" value="PPR"/>
    <property type="match status" value="4"/>
</dbReference>
<feature type="repeat" description="PPR" evidence="11">
    <location>
        <begin position="130"/>
        <end position="160"/>
    </location>
</feature>
<dbReference type="PaxDb" id="29760-VIT_10s0003g04280.t01"/>
<evidence type="ECO:0000256" key="10">
    <source>
        <dbReference type="PROSITE-ProRule" id="PRU00175"/>
    </source>
</evidence>
<dbReference type="FunFam" id="3.40.50.10190:FF:000006">
    <property type="entry name" value="Breast cancer type 1 susceptibility protein homolog"/>
    <property type="match status" value="1"/>
</dbReference>
<evidence type="ECO:0000256" key="8">
    <source>
        <dbReference type="ARBA" id="ARBA00023204"/>
    </source>
</evidence>
<keyword evidence="7" id="KW-0862">Zinc</keyword>
<dbReference type="Pfam" id="PF20431">
    <property type="entry name" value="E_motif"/>
    <property type="match status" value="1"/>
</dbReference>
<dbReference type="Pfam" id="PF20430">
    <property type="entry name" value="Eplus_motif"/>
    <property type="match status" value="1"/>
</dbReference>
<dbReference type="InterPro" id="IPR011990">
    <property type="entry name" value="TPR-like_helical_dom_sf"/>
</dbReference>
<evidence type="ECO:0000259" key="14">
    <source>
        <dbReference type="PROSITE" id="PS50172"/>
    </source>
</evidence>
<dbReference type="ExpressionAtlas" id="F6HLV5">
    <property type="expression patterns" value="baseline and differential"/>
</dbReference>
<dbReference type="InterPro" id="IPR013083">
    <property type="entry name" value="Znf_RING/FYVE/PHD"/>
</dbReference>